<dbReference type="EC" id="3.6.-.-" evidence="2"/>
<evidence type="ECO:0000259" key="1">
    <source>
        <dbReference type="Pfam" id="PF12631"/>
    </source>
</evidence>
<dbReference type="AlphaFoldDB" id="A0A1J5PMQ3"/>
<dbReference type="InterPro" id="IPR027368">
    <property type="entry name" value="MnmE_dom2"/>
</dbReference>
<dbReference type="Pfam" id="PF12631">
    <property type="entry name" value="MnmE_helical"/>
    <property type="match status" value="1"/>
</dbReference>
<keyword evidence="2" id="KW-0378">Hydrolase</keyword>
<evidence type="ECO:0000313" key="2">
    <source>
        <dbReference type="EMBL" id="OIQ72785.1"/>
    </source>
</evidence>
<proteinExistence type="predicted"/>
<dbReference type="SUPFAM" id="SSF116878">
    <property type="entry name" value="TrmE connector domain"/>
    <property type="match status" value="1"/>
</dbReference>
<dbReference type="GO" id="GO:0016787">
    <property type="term" value="F:hydrolase activity"/>
    <property type="evidence" value="ECO:0007669"/>
    <property type="project" value="UniProtKB-KW"/>
</dbReference>
<dbReference type="Gene3D" id="1.20.120.430">
    <property type="entry name" value="tRNA modification GTPase MnmE domain 2"/>
    <property type="match status" value="1"/>
</dbReference>
<feature type="domain" description="MnmE helical" evidence="1">
    <location>
        <begin position="2"/>
        <end position="69"/>
    </location>
</feature>
<dbReference type="InterPro" id="IPR025867">
    <property type="entry name" value="MnmE_helical"/>
</dbReference>
<reference evidence="2" key="1">
    <citation type="submission" date="2016-10" db="EMBL/GenBank/DDBJ databases">
        <title>Sequence of Gallionella enrichment culture.</title>
        <authorList>
            <person name="Poehlein A."/>
            <person name="Muehling M."/>
            <person name="Daniel R."/>
        </authorList>
    </citation>
    <scope>NUCLEOTIDE SEQUENCE</scope>
</reference>
<name>A0A1J5PMQ3_9ZZZZ</name>
<protein>
    <submittedName>
        <fullName evidence="2">tRNA modification GTPase MnmE</fullName>
        <ecNumber evidence="2">3.6.-.-</ecNumber>
    </submittedName>
</protein>
<accession>A0A1J5PMQ3</accession>
<gene>
    <name evidence="2" type="primary">mnmE_13</name>
    <name evidence="2" type="ORF">GALL_455870</name>
</gene>
<dbReference type="EMBL" id="MLJW01003131">
    <property type="protein sequence ID" value="OIQ72785.1"/>
    <property type="molecule type" value="Genomic_DNA"/>
</dbReference>
<comment type="caution">
    <text evidence="2">The sequence shown here is derived from an EMBL/GenBank/DDBJ whole genome shotgun (WGS) entry which is preliminary data.</text>
</comment>
<organism evidence="2">
    <name type="scientific">mine drainage metagenome</name>
    <dbReference type="NCBI Taxonomy" id="410659"/>
    <lineage>
        <taxon>unclassified sequences</taxon>
        <taxon>metagenomes</taxon>
        <taxon>ecological metagenomes</taxon>
    </lineage>
</organism>
<sequence>MFIARQRHVQALADALVHLDLARELIAQDAQAPLDLLAEELRLAHQALMTITGEYTPDDLLGAIFSSFCIGK</sequence>